<comment type="caution">
    <text evidence="2">The sequence shown here is derived from an EMBL/GenBank/DDBJ whole genome shotgun (WGS) entry which is preliminary data.</text>
</comment>
<dbReference type="RefSeq" id="WP_114296796.1">
    <property type="nucleotide sequence ID" value="NZ_QPJT01000005.1"/>
</dbReference>
<dbReference type="Pfam" id="PF13958">
    <property type="entry name" value="ToxN_toxin"/>
    <property type="match status" value="1"/>
</dbReference>
<feature type="coiled-coil region" evidence="1">
    <location>
        <begin position="143"/>
        <end position="173"/>
    </location>
</feature>
<keyword evidence="3" id="KW-1185">Reference proteome</keyword>
<dbReference type="GO" id="GO:0004521">
    <property type="term" value="F:RNA endonuclease activity"/>
    <property type="evidence" value="ECO:0007669"/>
    <property type="project" value="InterPro"/>
</dbReference>
<dbReference type="Proteomes" id="UP000253034">
    <property type="component" value="Unassembled WGS sequence"/>
</dbReference>
<keyword evidence="1" id="KW-0175">Coiled coil</keyword>
<accession>A0A369B9P0</accession>
<dbReference type="InterPro" id="IPR025911">
    <property type="entry name" value="ToxN/AbiQ_toxin"/>
</dbReference>
<dbReference type="OrthoDB" id="1655812at2"/>
<evidence type="ECO:0000256" key="1">
    <source>
        <dbReference type="SAM" id="Coils"/>
    </source>
</evidence>
<dbReference type="EMBL" id="QPJT01000005">
    <property type="protein sequence ID" value="RCX18243.1"/>
    <property type="molecule type" value="Genomic_DNA"/>
</dbReference>
<organism evidence="2 3">
    <name type="scientific">Anaerobacterium chartisolvens</name>
    <dbReference type="NCBI Taxonomy" id="1297424"/>
    <lineage>
        <taxon>Bacteria</taxon>
        <taxon>Bacillati</taxon>
        <taxon>Bacillota</taxon>
        <taxon>Clostridia</taxon>
        <taxon>Eubacteriales</taxon>
        <taxon>Oscillospiraceae</taxon>
        <taxon>Anaerobacterium</taxon>
    </lineage>
</organism>
<dbReference type="GO" id="GO:0003723">
    <property type="term" value="F:RNA binding"/>
    <property type="evidence" value="ECO:0007669"/>
    <property type="project" value="InterPro"/>
</dbReference>
<evidence type="ECO:0000313" key="3">
    <source>
        <dbReference type="Proteomes" id="UP000253034"/>
    </source>
</evidence>
<dbReference type="AlphaFoldDB" id="A0A369B9P0"/>
<proteinExistence type="predicted"/>
<dbReference type="Gene3D" id="3.10.129.130">
    <property type="match status" value="1"/>
</dbReference>
<protein>
    <submittedName>
        <fullName evidence="2">Protein AbiQ</fullName>
    </submittedName>
</protein>
<evidence type="ECO:0000313" key="2">
    <source>
        <dbReference type="EMBL" id="RCX18243.1"/>
    </source>
</evidence>
<dbReference type="InterPro" id="IPR053735">
    <property type="entry name" value="Type_III_TA_endoRNase"/>
</dbReference>
<sequence>MKKEYHIQITETINSNRFFGSLFENGDMEYISQVSHPQDRHLKLKQQVDFYKIYNPEDGRLMCVINLNYMFPIHKSLLIDLEYKNIENYRTFTSDIAKSKYIDLLNIEIKAINRLPIITSAIKIYENKYRYPNDRVSQRCFDFKRLEQACIEYKALKEKMEAQEQAAIGKEEKI</sequence>
<name>A0A369B9P0_9FIRM</name>
<gene>
    <name evidence="2" type="ORF">DFR58_1051</name>
</gene>
<reference evidence="2 3" key="1">
    <citation type="submission" date="2018-07" db="EMBL/GenBank/DDBJ databases">
        <title>Genomic Encyclopedia of Type Strains, Phase IV (KMG-IV): sequencing the most valuable type-strain genomes for metagenomic binning, comparative biology and taxonomic classification.</title>
        <authorList>
            <person name="Goeker M."/>
        </authorList>
    </citation>
    <scope>NUCLEOTIDE SEQUENCE [LARGE SCALE GENOMIC DNA]</scope>
    <source>
        <strain evidence="2 3">DSM 27016</strain>
    </source>
</reference>